<reference evidence="2 3" key="1">
    <citation type="submission" date="2014-11" db="EMBL/GenBank/DDBJ databases">
        <authorList>
            <person name="Zhu J."/>
            <person name="Qi W."/>
            <person name="Song R."/>
        </authorList>
    </citation>
    <scope>NUCLEOTIDE SEQUENCE [LARGE SCALE GENOMIC DNA]</scope>
</reference>
<proteinExistence type="predicted"/>
<evidence type="ECO:0000313" key="3">
    <source>
        <dbReference type="Proteomes" id="UP000041254"/>
    </source>
</evidence>
<feature type="chain" id="PRO_5005190441" description="RxLR effector protein" evidence="1">
    <location>
        <begin position="21"/>
        <end position="176"/>
    </location>
</feature>
<accession>A0A0G4GBN5</accession>
<dbReference type="InParanoid" id="A0A0G4GBN5"/>
<dbReference type="PhylomeDB" id="A0A0G4GBN5"/>
<dbReference type="Proteomes" id="UP000041254">
    <property type="component" value="Unassembled WGS sequence"/>
</dbReference>
<keyword evidence="3" id="KW-1185">Reference proteome</keyword>
<sequence>MHGAVFAAVLLAAAAASASAKCASFLPAPAAHERAIARQPNGRLLRTPHHLQATTHDENVVDPVTHLEAVADRMAGRVGPAPTDEELMQWFADGEAALADFMEGRTSKWKYRPPISDEDLKAALSEFYVLMLLKCRQKDLDVSHRARVYNYALNDLADSGTLSQWLAEIQALQGDL</sequence>
<gene>
    <name evidence="2" type="ORF">Vbra_1607</name>
</gene>
<keyword evidence="1" id="KW-0732">Signal</keyword>
<name>A0A0G4GBN5_VITBC</name>
<protein>
    <recommendedName>
        <fullName evidence="4">RxLR effector protein</fullName>
    </recommendedName>
</protein>
<evidence type="ECO:0008006" key="4">
    <source>
        <dbReference type="Google" id="ProtNLM"/>
    </source>
</evidence>
<organism evidence="2 3">
    <name type="scientific">Vitrella brassicaformis (strain CCMP3155)</name>
    <dbReference type="NCBI Taxonomy" id="1169540"/>
    <lineage>
        <taxon>Eukaryota</taxon>
        <taxon>Sar</taxon>
        <taxon>Alveolata</taxon>
        <taxon>Colpodellida</taxon>
        <taxon>Vitrellaceae</taxon>
        <taxon>Vitrella</taxon>
    </lineage>
</organism>
<dbReference type="VEuPathDB" id="CryptoDB:Vbra_1607"/>
<dbReference type="AlphaFoldDB" id="A0A0G4GBN5"/>
<feature type="signal peptide" evidence="1">
    <location>
        <begin position="1"/>
        <end position="20"/>
    </location>
</feature>
<dbReference type="EMBL" id="CDMY01000617">
    <property type="protein sequence ID" value="CEM26504.1"/>
    <property type="molecule type" value="Genomic_DNA"/>
</dbReference>
<evidence type="ECO:0000313" key="2">
    <source>
        <dbReference type="EMBL" id="CEM26504.1"/>
    </source>
</evidence>
<evidence type="ECO:0000256" key="1">
    <source>
        <dbReference type="SAM" id="SignalP"/>
    </source>
</evidence>